<proteinExistence type="predicted"/>
<dbReference type="EMBL" id="CP017101">
    <property type="protein sequence ID" value="APO66767.1"/>
    <property type="molecule type" value="Genomic_DNA"/>
</dbReference>
<gene>
    <name evidence="1" type="ORF">IE4872_CH01117</name>
</gene>
<evidence type="ECO:0000313" key="2">
    <source>
        <dbReference type="Proteomes" id="UP000184749"/>
    </source>
</evidence>
<sequence>MRRAAPLHKLTYLLLHSQHERNLNAPAKALEDKHFGLVFLARPTDRILRWNCASCIFFDITSDFELTGSV</sequence>
<reference evidence="1 2" key="1">
    <citation type="submission" date="2016-09" db="EMBL/GenBank/DDBJ databases">
        <title>The complete genome sequences of Rhizobium gallicum, symbiovars gallicum and phaseoli, symbionts associated to common bean (Phaseolus vulgaris).</title>
        <authorList>
            <person name="Bustos P."/>
            <person name="Santamaria R.I."/>
            <person name="Perez-Carrascal O.M."/>
            <person name="Juarez S."/>
            <person name="Lozano L."/>
            <person name="Martinez-Flores I."/>
            <person name="Martinez-Romero E."/>
            <person name="Cevallos M."/>
            <person name="Romero D."/>
            <person name="Davila G."/>
            <person name="Gonzalez V."/>
        </authorList>
    </citation>
    <scope>NUCLEOTIDE SEQUENCE [LARGE SCALE GENOMIC DNA]</scope>
    <source>
        <strain evidence="1 2">IE4872</strain>
    </source>
</reference>
<organism evidence="1 2">
    <name type="scientific">Rhizobium gallicum</name>
    <dbReference type="NCBI Taxonomy" id="56730"/>
    <lineage>
        <taxon>Bacteria</taxon>
        <taxon>Pseudomonadati</taxon>
        <taxon>Pseudomonadota</taxon>
        <taxon>Alphaproteobacteria</taxon>
        <taxon>Hyphomicrobiales</taxon>
        <taxon>Rhizobiaceae</taxon>
        <taxon>Rhizobium/Agrobacterium group</taxon>
        <taxon>Rhizobium</taxon>
    </lineage>
</organism>
<protein>
    <submittedName>
        <fullName evidence="1">Uncharacterized protein</fullName>
    </submittedName>
</protein>
<evidence type="ECO:0000313" key="1">
    <source>
        <dbReference type="EMBL" id="APO66767.1"/>
    </source>
</evidence>
<dbReference type="STRING" id="56730.IE4872_CH01117"/>
<dbReference type="Proteomes" id="UP000184749">
    <property type="component" value="Chromosome"/>
</dbReference>
<accession>A0A1L5NFT8</accession>
<dbReference type="AlphaFoldDB" id="A0A1L5NFT8"/>
<name>A0A1L5NFT8_9HYPH</name>